<dbReference type="InterPro" id="IPR000089">
    <property type="entry name" value="Biotin_lipoyl"/>
</dbReference>
<dbReference type="AlphaFoldDB" id="A0A2K2H7Y4"/>
<dbReference type="RefSeq" id="WP_103116122.1">
    <property type="nucleotide sequence ID" value="NZ_PPFX01000032.1"/>
</dbReference>
<dbReference type="Pfam" id="PF01597">
    <property type="entry name" value="GCV_H"/>
    <property type="match status" value="1"/>
</dbReference>
<dbReference type="EMBL" id="PPFX01000032">
    <property type="protein sequence ID" value="PNU19359.1"/>
    <property type="molecule type" value="Genomic_DNA"/>
</dbReference>
<dbReference type="InterPro" id="IPR033753">
    <property type="entry name" value="GCV_H/Fam206"/>
</dbReference>
<dbReference type="CDD" id="cd06848">
    <property type="entry name" value="GCS_H"/>
    <property type="match status" value="1"/>
</dbReference>
<comment type="similarity">
    <text evidence="1 3">Belongs to the GcvH family.</text>
</comment>
<accession>A0A2K2H7Y4</accession>
<dbReference type="Gene3D" id="2.40.50.100">
    <property type="match status" value="1"/>
</dbReference>
<dbReference type="PROSITE" id="PS50968">
    <property type="entry name" value="BIOTINYL_LIPOYL"/>
    <property type="match status" value="1"/>
</dbReference>
<dbReference type="NCBIfam" id="NF002270">
    <property type="entry name" value="PRK01202.1"/>
    <property type="match status" value="1"/>
</dbReference>
<dbReference type="GO" id="GO:0005960">
    <property type="term" value="C:glycine cleavage complex"/>
    <property type="evidence" value="ECO:0007669"/>
    <property type="project" value="InterPro"/>
</dbReference>
<dbReference type="SUPFAM" id="SSF51230">
    <property type="entry name" value="Single hybrid motif"/>
    <property type="match status" value="1"/>
</dbReference>
<dbReference type="InterPro" id="IPR002930">
    <property type="entry name" value="GCV_H"/>
</dbReference>
<organism evidence="6 7">
    <name type="scientific">Geothermobacter hydrogeniphilus</name>
    <dbReference type="NCBI Taxonomy" id="1969733"/>
    <lineage>
        <taxon>Bacteria</taxon>
        <taxon>Pseudomonadati</taxon>
        <taxon>Thermodesulfobacteriota</taxon>
        <taxon>Desulfuromonadia</taxon>
        <taxon>Desulfuromonadales</taxon>
        <taxon>Geothermobacteraceae</taxon>
        <taxon>Geothermobacter</taxon>
    </lineage>
</organism>
<dbReference type="HAMAP" id="MF_00272">
    <property type="entry name" value="GcvH"/>
    <property type="match status" value="1"/>
</dbReference>
<evidence type="ECO:0000256" key="3">
    <source>
        <dbReference type="HAMAP-Rule" id="MF_00272"/>
    </source>
</evidence>
<sequence length="128" mass="14029">MEFPEELKYTAEHEWVLSEADIATVGISDFAQDALGDVVFVELPEVGTQVEAGKPFGVVESVKAVSDVYAPLSGEVVEVNAELPDAPEMVNTSPYEDAWMIKIRVSDQAELESLMDAAAYQEFCESEH</sequence>
<dbReference type="OrthoDB" id="9796712at2"/>
<comment type="caution">
    <text evidence="6">The sequence shown here is derived from an EMBL/GenBank/DDBJ whole genome shotgun (WGS) entry which is preliminary data.</text>
</comment>
<dbReference type="Proteomes" id="UP000236340">
    <property type="component" value="Unassembled WGS sequence"/>
</dbReference>
<comment type="cofactor">
    <cofactor evidence="3">
        <name>(R)-lipoate</name>
        <dbReference type="ChEBI" id="CHEBI:83088"/>
    </cofactor>
    <text evidence="3">Binds 1 lipoyl cofactor covalently.</text>
</comment>
<dbReference type="InterPro" id="IPR011053">
    <property type="entry name" value="Single_hybrid_motif"/>
</dbReference>
<dbReference type="InterPro" id="IPR003016">
    <property type="entry name" value="2-oxoA_DH_lipoyl-BS"/>
</dbReference>
<dbReference type="GO" id="GO:0009249">
    <property type="term" value="P:protein lipoylation"/>
    <property type="evidence" value="ECO:0007669"/>
    <property type="project" value="TreeGrafter"/>
</dbReference>
<dbReference type="PANTHER" id="PTHR11715:SF3">
    <property type="entry name" value="GLYCINE CLEAVAGE SYSTEM H PROTEIN-RELATED"/>
    <property type="match status" value="1"/>
</dbReference>
<dbReference type="NCBIfam" id="TIGR00527">
    <property type="entry name" value="gcvH"/>
    <property type="match status" value="1"/>
</dbReference>
<reference evidence="6 7" key="1">
    <citation type="journal article" date="2018" name="Genome Announc.">
        <title>Genome Sequence of Geothermobacter sp. HR-1 Iron Reducer from the Loihi Seamount.</title>
        <authorList>
            <person name="Smith H."/>
            <person name="Abuyen K."/>
            <person name="Tremblay J."/>
            <person name="Savalia P."/>
            <person name="Perez-Rodriguez I."/>
            <person name="Emerson D."/>
            <person name="Tully B."/>
            <person name="Amend J."/>
        </authorList>
    </citation>
    <scope>NUCLEOTIDE SEQUENCE [LARGE SCALE GENOMIC DNA]</scope>
    <source>
        <strain evidence="6 7">HR-1</strain>
    </source>
</reference>
<dbReference type="GO" id="GO:0019464">
    <property type="term" value="P:glycine decarboxylation via glycine cleavage system"/>
    <property type="evidence" value="ECO:0007669"/>
    <property type="project" value="UniProtKB-UniRule"/>
</dbReference>
<name>A0A2K2H7Y4_9BACT</name>
<feature type="modified residue" description="N6-lipoyllysine" evidence="3 4">
    <location>
        <position position="63"/>
    </location>
</feature>
<feature type="domain" description="Lipoyl-binding" evidence="5">
    <location>
        <begin position="22"/>
        <end position="104"/>
    </location>
</feature>
<evidence type="ECO:0000259" key="5">
    <source>
        <dbReference type="PROSITE" id="PS50968"/>
    </source>
</evidence>
<dbReference type="FunFam" id="2.40.50.100:FF:000011">
    <property type="entry name" value="Glycine cleavage system H protein"/>
    <property type="match status" value="1"/>
</dbReference>
<protein>
    <recommendedName>
        <fullName evidence="3">Glycine cleavage system H protein</fullName>
    </recommendedName>
</protein>
<proteinExistence type="inferred from homology"/>
<dbReference type="InterPro" id="IPR017453">
    <property type="entry name" value="GCV_H_sub"/>
</dbReference>
<dbReference type="PANTHER" id="PTHR11715">
    <property type="entry name" value="GLYCINE CLEAVAGE SYSTEM H PROTEIN"/>
    <property type="match status" value="1"/>
</dbReference>
<evidence type="ECO:0000256" key="2">
    <source>
        <dbReference type="ARBA" id="ARBA00022823"/>
    </source>
</evidence>
<evidence type="ECO:0000313" key="7">
    <source>
        <dbReference type="Proteomes" id="UP000236340"/>
    </source>
</evidence>
<evidence type="ECO:0000256" key="1">
    <source>
        <dbReference type="ARBA" id="ARBA00009249"/>
    </source>
</evidence>
<dbReference type="GO" id="GO:0005737">
    <property type="term" value="C:cytoplasm"/>
    <property type="evidence" value="ECO:0007669"/>
    <property type="project" value="TreeGrafter"/>
</dbReference>
<comment type="subunit">
    <text evidence="3">The glycine cleavage system is composed of four proteins: P, T, L and H.</text>
</comment>
<dbReference type="PROSITE" id="PS00189">
    <property type="entry name" value="LIPOYL"/>
    <property type="match status" value="1"/>
</dbReference>
<keyword evidence="2 3" id="KW-0450">Lipoyl</keyword>
<gene>
    <name evidence="3 6" type="primary">gcvH</name>
    <name evidence="6" type="ORF">C2E25_12785</name>
</gene>
<evidence type="ECO:0000256" key="4">
    <source>
        <dbReference type="PIRSR" id="PIRSR617453-50"/>
    </source>
</evidence>
<evidence type="ECO:0000313" key="6">
    <source>
        <dbReference type="EMBL" id="PNU19359.1"/>
    </source>
</evidence>
<comment type="function">
    <text evidence="3">The glycine cleavage system catalyzes the degradation of glycine. The H protein shuttles the methylamine group of glycine from the P protein to the T protein.</text>
</comment>